<dbReference type="PROSITE" id="PS00211">
    <property type="entry name" value="ABC_TRANSPORTER_1"/>
    <property type="match status" value="1"/>
</dbReference>
<comment type="caution">
    <text evidence="6">The sequence shown here is derived from an EMBL/GenBank/DDBJ whole genome shotgun (WGS) entry which is preliminary data.</text>
</comment>
<evidence type="ECO:0000256" key="2">
    <source>
        <dbReference type="ARBA" id="ARBA00022448"/>
    </source>
</evidence>
<comment type="similarity">
    <text evidence="1">Belongs to the ABC transporter superfamily.</text>
</comment>
<dbReference type="Pfam" id="PF00005">
    <property type="entry name" value="ABC_tran"/>
    <property type="match status" value="1"/>
</dbReference>
<evidence type="ECO:0000256" key="1">
    <source>
        <dbReference type="ARBA" id="ARBA00005417"/>
    </source>
</evidence>
<dbReference type="GO" id="GO:0005524">
    <property type="term" value="F:ATP binding"/>
    <property type="evidence" value="ECO:0007669"/>
    <property type="project" value="UniProtKB-KW"/>
</dbReference>
<protein>
    <submittedName>
        <fullName evidence="6">ABC transporter ATP-binding protein</fullName>
    </submittedName>
</protein>
<feature type="domain" description="ABC transporter" evidence="5">
    <location>
        <begin position="3"/>
        <end position="219"/>
    </location>
</feature>
<evidence type="ECO:0000313" key="6">
    <source>
        <dbReference type="EMBL" id="MBJ8349957.1"/>
    </source>
</evidence>
<dbReference type="GO" id="GO:0016887">
    <property type="term" value="F:ATP hydrolysis activity"/>
    <property type="evidence" value="ECO:0007669"/>
    <property type="project" value="InterPro"/>
</dbReference>
<dbReference type="InterPro" id="IPR050763">
    <property type="entry name" value="ABC_transporter_ATP-binding"/>
</dbReference>
<dbReference type="AlphaFoldDB" id="A0A934PA90"/>
<dbReference type="PANTHER" id="PTHR42711">
    <property type="entry name" value="ABC TRANSPORTER ATP-BINDING PROTEIN"/>
    <property type="match status" value="1"/>
</dbReference>
<proteinExistence type="inferred from homology"/>
<evidence type="ECO:0000313" key="7">
    <source>
        <dbReference type="Proteomes" id="UP000644875"/>
    </source>
</evidence>
<sequence length="282" mass="31977">MLIKTNHLSKSFGTNQALKDLTIELLEGELVAYLGTNGAGKSTTMKLLTGLLEASSGQMIKKEGLTVGVVFQDSVLDSDLTVAQNLKTRFALYQHKNEQWYDELLDLLEIKPLLLKRYGLLSGGQRRRVDIARALLHQPDILFLDEPTTGLDIQTRTLLWQFLSRLKEKGLTIFLTTHYLEEAQEADKVYILEEGRLLAQGKVSDLVATYAKNRLTITCHPKSHHHFEKARLIEADTFVFEDMTIKDAITILSYHKDDIFDFNYQKATLSDAFMALTGKEIK</sequence>
<keyword evidence="4 6" id="KW-0067">ATP-binding</keyword>
<keyword evidence="3" id="KW-0547">Nucleotide-binding</keyword>
<organism evidence="6 7">
    <name type="scientific">Streptococcus zalophi</name>
    <dbReference type="NCBI Taxonomy" id="640031"/>
    <lineage>
        <taxon>Bacteria</taxon>
        <taxon>Bacillati</taxon>
        <taxon>Bacillota</taxon>
        <taxon>Bacilli</taxon>
        <taxon>Lactobacillales</taxon>
        <taxon>Streptococcaceae</taxon>
        <taxon>Streptococcus</taxon>
    </lineage>
</organism>
<gene>
    <name evidence="6" type="ORF">JHK64_04855</name>
</gene>
<dbReference type="PROSITE" id="PS50893">
    <property type="entry name" value="ABC_TRANSPORTER_2"/>
    <property type="match status" value="1"/>
</dbReference>
<keyword evidence="2" id="KW-0813">Transport</keyword>
<dbReference type="Gene3D" id="3.40.50.300">
    <property type="entry name" value="P-loop containing nucleotide triphosphate hydrolases"/>
    <property type="match status" value="1"/>
</dbReference>
<dbReference type="InterPro" id="IPR003439">
    <property type="entry name" value="ABC_transporter-like_ATP-bd"/>
</dbReference>
<dbReference type="InterPro" id="IPR027417">
    <property type="entry name" value="P-loop_NTPase"/>
</dbReference>
<reference evidence="6 7" key="1">
    <citation type="journal article" date="2021" name="Int. J. Syst. Evol. Microbiol.">
        <title>Streptococcus vicugnae sp. nov., isolated from faeces of alpacas (Vicugna pacos) and cattle (Bos taurus), Streptococcus zalophi sp. nov., and Streptococcus pacificus sp. nov., isolated from respiratory tract of California sea lions (Zalophus californianus).</title>
        <authorList>
            <person name="Volokhov D.V."/>
            <person name="Zagorodnyaya T.A."/>
            <person name="Shen Z."/>
            <person name="Blom J."/>
            <person name="Furtak V.A."/>
            <person name="Eisenberg T."/>
            <person name="Fan P."/>
            <person name="Jeong K.C."/>
            <person name="Gao Y."/>
            <person name="Zhang S."/>
            <person name="Amselle M."/>
        </authorList>
    </citation>
    <scope>NUCLEOTIDE SEQUENCE [LARGE SCALE GENOMIC DNA]</scope>
    <source>
        <strain evidence="7">CSL7508-lung</strain>
    </source>
</reference>
<name>A0A934PA90_9STRE</name>
<dbReference type="RefSeq" id="WP_199567878.1">
    <property type="nucleotide sequence ID" value="NZ_JAENBP010000005.1"/>
</dbReference>
<accession>A0A934PA90</accession>
<dbReference type="SUPFAM" id="SSF52540">
    <property type="entry name" value="P-loop containing nucleoside triphosphate hydrolases"/>
    <property type="match status" value="1"/>
</dbReference>
<evidence type="ECO:0000259" key="5">
    <source>
        <dbReference type="PROSITE" id="PS50893"/>
    </source>
</evidence>
<dbReference type="SMART" id="SM00382">
    <property type="entry name" value="AAA"/>
    <property type="match status" value="1"/>
</dbReference>
<dbReference type="EMBL" id="JAENBP010000005">
    <property type="protein sequence ID" value="MBJ8349957.1"/>
    <property type="molecule type" value="Genomic_DNA"/>
</dbReference>
<evidence type="ECO:0000256" key="3">
    <source>
        <dbReference type="ARBA" id="ARBA00022741"/>
    </source>
</evidence>
<dbReference type="Proteomes" id="UP000644875">
    <property type="component" value="Unassembled WGS sequence"/>
</dbReference>
<dbReference type="PANTHER" id="PTHR42711:SF5">
    <property type="entry name" value="ABC TRANSPORTER ATP-BINDING PROTEIN NATA"/>
    <property type="match status" value="1"/>
</dbReference>
<dbReference type="InterPro" id="IPR017871">
    <property type="entry name" value="ABC_transporter-like_CS"/>
</dbReference>
<dbReference type="InterPro" id="IPR003593">
    <property type="entry name" value="AAA+_ATPase"/>
</dbReference>
<evidence type="ECO:0000256" key="4">
    <source>
        <dbReference type="ARBA" id="ARBA00022840"/>
    </source>
</evidence>
<keyword evidence="7" id="KW-1185">Reference proteome</keyword>